<accession>A0AAW4X595</accession>
<dbReference type="GO" id="GO:0003700">
    <property type="term" value="F:DNA-binding transcription factor activity"/>
    <property type="evidence" value="ECO:0007669"/>
    <property type="project" value="InterPro"/>
</dbReference>
<gene>
    <name evidence="6" type="ORF">LMB76_04990</name>
</gene>
<dbReference type="PANTHER" id="PTHR30346:SF0">
    <property type="entry name" value="HCA OPERON TRANSCRIPTIONAL ACTIVATOR HCAR"/>
    <property type="match status" value="1"/>
</dbReference>
<evidence type="ECO:0000256" key="3">
    <source>
        <dbReference type="ARBA" id="ARBA00023125"/>
    </source>
</evidence>
<keyword evidence="4" id="KW-0804">Transcription</keyword>
<evidence type="ECO:0000256" key="1">
    <source>
        <dbReference type="ARBA" id="ARBA00009437"/>
    </source>
</evidence>
<evidence type="ECO:0000259" key="5">
    <source>
        <dbReference type="PROSITE" id="PS50931"/>
    </source>
</evidence>
<protein>
    <submittedName>
        <fullName evidence="6">LysR family transcriptional regulator</fullName>
    </submittedName>
</protein>
<dbReference type="Gene3D" id="1.10.10.10">
    <property type="entry name" value="Winged helix-like DNA-binding domain superfamily/Winged helix DNA-binding domain"/>
    <property type="match status" value="1"/>
</dbReference>
<dbReference type="PANTHER" id="PTHR30346">
    <property type="entry name" value="TRANSCRIPTIONAL DUAL REGULATOR HCAR-RELATED"/>
    <property type="match status" value="1"/>
</dbReference>
<dbReference type="GO" id="GO:0032993">
    <property type="term" value="C:protein-DNA complex"/>
    <property type="evidence" value="ECO:0007669"/>
    <property type="project" value="TreeGrafter"/>
</dbReference>
<keyword evidence="2" id="KW-0805">Transcription regulation</keyword>
<evidence type="ECO:0000256" key="4">
    <source>
        <dbReference type="ARBA" id="ARBA00023163"/>
    </source>
</evidence>
<evidence type="ECO:0000313" key="7">
    <source>
        <dbReference type="Proteomes" id="UP001198026"/>
    </source>
</evidence>
<comment type="caution">
    <text evidence="6">The sequence shown here is derived from an EMBL/GenBank/DDBJ whole genome shotgun (WGS) entry which is preliminary data.</text>
</comment>
<dbReference type="Proteomes" id="UP001198026">
    <property type="component" value="Unassembled WGS sequence"/>
</dbReference>
<dbReference type="InterPro" id="IPR000847">
    <property type="entry name" value="LysR_HTH_N"/>
</dbReference>
<dbReference type="GO" id="GO:0003677">
    <property type="term" value="F:DNA binding"/>
    <property type="evidence" value="ECO:0007669"/>
    <property type="project" value="UniProtKB-KW"/>
</dbReference>
<dbReference type="SUPFAM" id="SSF46785">
    <property type="entry name" value="Winged helix' DNA-binding domain"/>
    <property type="match status" value="1"/>
</dbReference>
<organism evidence="6 7">
    <name type="scientific">Limosilactobacillus reuteri</name>
    <name type="common">Lactobacillus reuteri</name>
    <dbReference type="NCBI Taxonomy" id="1598"/>
    <lineage>
        <taxon>Bacteria</taxon>
        <taxon>Bacillati</taxon>
        <taxon>Bacillota</taxon>
        <taxon>Bacilli</taxon>
        <taxon>Lactobacillales</taxon>
        <taxon>Lactobacillaceae</taxon>
        <taxon>Limosilactobacillus</taxon>
    </lineage>
</organism>
<dbReference type="InterPro" id="IPR036390">
    <property type="entry name" value="WH_DNA-bd_sf"/>
</dbReference>
<feature type="domain" description="HTH lysR-type" evidence="5">
    <location>
        <begin position="1"/>
        <end position="59"/>
    </location>
</feature>
<dbReference type="Pfam" id="PF00126">
    <property type="entry name" value="HTH_1"/>
    <property type="match status" value="1"/>
</dbReference>
<sequence length="285" mass="32674">MIENYLLEELVTFNQTKTLAKTAEKLMVTQPTITRGMQKLEEELGVTLFDRQPNKITLTKVGKLAAEQATNLLKANQDFITQIRNFAREQQIIKIGTTAPGPFVIAQLLTPDFSLEIDQKFVNQQDIKSDLINHRYSLIFNNQEIQTDQVESLFIGTENLSVHLDQFMLLASQQSVTFKDLRELSFIVLNDIGPWKKVIQDNIPDAKFLYQTQRDALAEITKFADFPSFTTNVTDLVENHADANLNRVKLPISDEAAKMPFYVSYLKSQRSQLHNVLKRIVELWP</sequence>
<dbReference type="InterPro" id="IPR036388">
    <property type="entry name" value="WH-like_DNA-bd_sf"/>
</dbReference>
<dbReference type="EMBL" id="JAJGWB010000117">
    <property type="protein sequence ID" value="MCC4477575.1"/>
    <property type="molecule type" value="Genomic_DNA"/>
</dbReference>
<name>A0AAW4X595_LIMRT</name>
<evidence type="ECO:0000313" key="6">
    <source>
        <dbReference type="EMBL" id="MCC4477575.1"/>
    </source>
</evidence>
<reference evidence="6" key="1">
    <citation type="submission" date="2021-10" db="EMBL/GenBank/DDBJ databases">
        <title>Evolutionary history and lifestyle of the vertebrate symbiont Limosilactobacillus reuteri.</title>
        <authorList>
            <person name="Zheng J."/>
            <person name="Li F."/>
            <person name="Gaenzle M."/>
            <person name="Walter J."/>
        </authorList>
    </citation>
    <scope>NUCLEOTIDE SEQUENCE</scope>
    <source>
        <strain evidence="6">GQ_1_3_1</strain>
    </source>
</reference>
<dbReference type="PRINTS" id="PR00039">
    <property type="entry name" value="HTHLYSR"/>
</dbReference>
<keyword evidence="3" id="KW-0238">DNA-binding</keyword>
<proteinExistence type="inferred from homology"/>
<dbReference type="PROSITE" id="PS50931">
    <property type="entry name" value="HTH_LYSR"/>
    <property type="match status" value="1"/>
</dbReference>
<dbReference type="RefSeq" id="WP_228340763.1">
    <property type="nucleotide sequence ID" value="NZ_JAJGWA010000111.1"/>
</dbReference>
<dbReference type="AlphaFoldDB" id="A0AAW4X595"/>
<comment type="similarity">
    <text evidence="1">Belongs to the LysR transcriptional regulatory family.</text>
</comment>
<evidence type="ECO:0000256" key="2">
    <source>
        <dbReference type="ARBA" id="ARBA00023015"/>
    </source>
</evidence>